<dbReference type="InterPro" id="IPR011662">
    <property type="entry name" value="Secretin/TonB_short_N"/>
</dbReference>
<dbReference type="InterPro" id="IPR037066">
    <property type="entry name" value="Plug_dom_sf"/>
</dbReference>
<evidence type="ECO:0000259" key="8">
    <source>
        <dbReference type="Pfam" id="PF07660"/>
    </source>
</evidence>
<dbReference type="Pfam" id="PF07715">
    <property type="entry name" value="Plug"/>
    <property type="match status" value="1"/>
</dbReference>
<dbReference type="Proteomes" id="UP000654720">
    <property type="component" value="Chromosome"/>
</dbReference>
<dbReference type="SUPFAM" id="SSF49464">
    <property type="entry name" value="Carboxypeptidase regulatory domain-like"/>
    <property type="match status" value="1"/>
</dbReference>
<keyword evidence="15" id="KW-1185">Reference proteome</keyword>
<evidence type="ECO:0000313" key="13">
    <source>
        <dbReference type="Proteomes" id="UP000283589"/>
    </source>
</evidence>
<dbReference type="Proteomes" id="UP000283589">
    <property type="component" value="Unassembled WGS sequence"/>
</dbReference>
<accession>A0A412WVJ2</accession>
<organism evidence="11 13">
    <name type="scientific">Butyricimonas virosa</name>
    <dbReference type="NCBI Taxonomy" id="544645"/>
    <lineage>
        <taxon>Bacteria</taxon>
        <taxon>Pseudomonadati</taxon>
        <taxon>Bacteroidota</taxon>
        <taxon>Bacteroidia</taxon>
        <taxon>Bacteroidales</taxon>
        <taxon>Odoribacteraceae</taxon>
        <taxon>Butyricimonas</taxon>
    </lineage>
</organism>
<feature type="domain" description="Secretin/TonB short N-terminal" evidence="8">
    <location>
        <begin position="66"/>
        <end position="114"/>
    </location>
</feature>
<evidence type="ECO:0000259" key="9">
    <source>
        <dbReference type="Pfam" id="PF07715"/>
    </source>
</evidence>
<dbReference type="Gene3D" id="2.170.130.10">
    <property type="entry name" value="TonB-dependent receptor, plug domain"/>
    <property type="match status" value="1"/>
</dbReference>
<evidence type="ECO:0000313" key="10">
    <source>
        <dbReference type="EMBL" id="QRO49691.1"/>
    </source>
</evidence>
<evidence type="ECO:0000256" key="1">
    <source>
        <dbReference type="ARBA" id="ARBA00004571"/>
    </source>
</evidence>
<dbReference type="InterPro" id="IPR023996">
    <property type="entry name" value="TonB-dep_OMP_SusC/RagA"/>
</dbReference>
<dbReference type="SUPFAM" id="SSF56935">
    <property type="entry name" value="Porins"/>
    <property type="match status" value="1"/>
</dbReference>
<evidence type="ECO:0000256" key="5">
    <source>
        <dbReference type="ARBA" id="ARBA00023136"/>
    </source>
</evidence>
<evidence type="ECO:0000256" key="3">
    <source>
        <dbReference type="ARBA" id="ARBA00022452"/>
    </source>
</evidence>
<dbReference type="STRING" id="1121130.GCA_000519105_03391"/>
<reference evidence="10 15" key="2">
    <citation type="submission" date="2021-02" db="EMBL/GenBank/DDBJ databases">
        <title>FDA dAtabase for Regulatory Grade micrObial Sequences (FDA-ARGOS): Supporting development and validation of Infectious Disease Dx tests.</title>
        <authorList>
            <person name="Carlson P."/>
            <person name="Fischbach M."/>
            <person name="Hastie J."/>
            <person name="Bilen M."/>
            <person name="Cheng A."/>
            <person name="Tallon L."/>
            <person name="Sadzewicz L."/>
            <person name="Zhao X."/>
            <person name="Boylan J."/>
            <person name="Ott S."/>
            <person name="Bowen H."/>
            <person name="Vavikolanu K."/>
            <person name="Mehta A."/>
            <person name="Aluvathingal J."/>
            <person name="Nadendla S."/>
            <person name="Yan Y."/>
            <person name="Sichtig H."/>
        </authorList>
    </citation>
    <scope>NUCLEOTIDE SEQUENCE [LARGE SCALE GENOMIC DNA]</scope>
    <source>
        <strain evidence="10 15">FDAARGOS_1229</strain>
    </source>
</reference>
<dbReference type="InterPro" id="IPR012910">
    <property type="entry name" value="Plug_dom"/>
</dbReference>
<comment type="similarity">
    <text evidence="7">Belongs to the TonB-dependent receptor family.</text>
</comment>
<sequence>MEKKGKSGLYPREKLKLLARFQRALLLLIFFSLPIVSFGQEKKFTFSFKHVPISTVYLHIEKNSDYSFVYNTQEVQRIGLKDYKFENASIREILDYCLKGTDLTYEIRDKHIIIHRDYQKKGLEEMVVVRGKVVGADDVVLPGVTVLLKGTVTGVTTDAEGKYSIFVPKKGATLIFSFVGMKTKEVVCGDKREINVTLEEDVQAMEEVVVTGYQTLRKSDVVGSVTTVKASDIMMPAYTSIDQMLQGRVAGMMVMNTSSRVGTSPKIRIRGTSTILGNQDPLWVVDGVIQPDPLPLNQNDMMVDDLKNILGNQISWLNPADIETITVLKDASATAIYGSKAANGVIVITTKRGQTDRMTVNYNGTFSFRIRPHYGLFNLMNSEERIQFSQEAFAAGAVYQNVPVESLNTYEGIMTLFYAKQISKEEAEMAIQRLGQTNTDWFKLLTRNSFSHNHNLSISGGSEKIVYNVSLGYSDQAGVEKDNDAKNLSGRINVGIELHPKVRVDMSLIGSVNRTWGYAAGVNPLEYATSTSRSVLAYDDVGNQYFQKLRANYRYNENLVLLGFNILNEMQHSYSKNKSSQINGNLNFSWDITPWLRYEFVGGINNNVGVSESYAGEQTHYVAKNYRGYDFGSEMFGSDKYKAAMLPSGGELYNGNSDVLGWNVQNKITFQKTLKEDHRINLLIGTEVSSTKTENRGQKIYGYVAERGESVIRPTPIKELVPIGNAPVTGWGILEDLYDGAGWSRSTLTDNKFSLFATLAYSYKNRYVLNASIRNDASNRFGQDQNKRFDPTYSFGLSWNVAQEPWLNSISNILNQFNMRVSYGIQGNAVNSISPELILSMGTTKLYYGDYMSTIFRIPNPHLSWERTKIWNFGLDVQFIQWITMNLEYYTRTSNNIVNQRIALEYGREGTEVNGGRIVNSGVEYTLNITPIRTKNWAWTIGLNSSKNWNKAKTQSISEITLRDYLSGSSDKVLKEGYAVSSFWSYNFKGINPNDGSPEYNLLFEQDEQGDYVRNEDNNLVLREISDYTDLLVYSGKTEPDFTGGLTTRLRWKGLTFGANFSLLLGAKKRLPNPYPASGNIPLSNVNLSKDLKKRWKVPGDEKNTNIPGVYAGRIPNMINLQDGKSYNVYDMWGQSDVMVVNADFLRCQQMSLTWNMNEEWCAKIGVKSLSLNAIMNNVFVIADKKFHGFDPELGDSVQPKTYSFGVTVGF</sequence>
<comment type="subcellular location">
    <subcellularLocation>
        <location evidence="1 7">Cell outer membrane</location>
        <topology evidence="1 7">Multi-pass membrane protein</topology>
    </subcellularLocation>
</comment>
<evidence type="ECO:0000313" key="12">
    <source>
        <dbReference type="EMBL" id="RHM41392.1"/>
    </source>
</evidence>
<name>A0A412WVJ2_9BACT</name>
<dbReference type="EMBL" id="CP069450">
    <property type="protein sequence ID" value="QRO49691.1"/>
    <property type="molecule type" value="Genomic_DNA"/>
</dbReference>
<dbReference type="Gene3D" id="2.60.40.1120">
    <property type="entry name" value="Carboxypeptidase-like, regulatory domain"/>
    <property type="match status" value="1"/>
</dbReference>
<evidence type="ECO:0000256" key="7">
    <source>
        <dbReference type="PROSITE-ProRule" id="PRU01360"/>
    </source>
</evidence>
<evidence type="ECO:0000313" key="14">
    <source>
        <dbReference type="Proteomes" id="UP000286038"/>
    </source>
</evidence>
<dbReference type="EMBL" id="QRZA01000034">
    <property type="protein sequence ID" value="RGV31358.1"/>
    <property type="molecule type" value="Genomic_DNA"/>
</dbReference>
<dbReference type="AlphaFoldDB" id="A0A412WVJ2"/>
<reference evidence="13 14" key="1">
    <citation type="submission" date="2018-08" db="EMBL/GenBank/DDBJ databases">
        <title>A genome reference for cultivated species of the human gut microbiota.</title>
        <authorList>
            <person name="Zou Y."/>
            <person name="Xue W."/>
            <person name="Luo G."/>
        </authorList>
    </citation>
    <scope>NUCLEOTIDE SEQUENCE [LARGE SCALE GENOMIC DNA]</scope>
    <source>
        <strain evidence="11 13">AF14-49</strain>
        <strain evidence="12 14">AF34-33</strain>
    </source>
</reference>
<keyword evidence="3 7" id="KW-1134">Transmembrane beta strand</keyword>
<dbReference type="InterPro" id="IPR039426">
    <property type="entry name" value="TonB-dep_rcpt-like"/>
</dbReference>
<feature type="domain" description="TonB-dependent receptor plug" evidence="9">
    <location>
        <begin position="218"/>
        <end position="345"/>
    </location>
</feature>
<evidence type="ECO:0000313" key="15">
    <source>
        <dbReference type="Proteomes" id="UP000654720"/>
    </source>
</evidence>
<proteinExistence type="inferred from homology"/>
<dbReference type="Pfam" id="PF13715">
    <property type="entry name" value="CarbopepD_reg_2"/>
    <property type="match status" value="1"/>
</dbReference>
<protein>
    <submittedName>
        <fullName evidence="11">SusC/RagA family TonB-linked outer membrane protein</fullName>
    </submittedName>
</protein>
<evidence type="ECO:0000256" key="4">
    <source>
        <dbReference type="ARBA" id="ARBA00022692"/>
    </source>
</evidence>
<evidence type="ECO:0000256" key="6">
    <source>
        <dbReference type="ARBA" id="ARBA00023237"/>
    </source>
</evidence>
<dbReference type="Proteomes" id="UP000286038">
    <property type="component" value="Unassembled WGS sequence"/>
</dbReference>
<dbReference type="GeneID" id="93097585"/>
<evidence type="ECO:0000313" key="11">
    <source>
        <dbReference type="EMBL" id="RGV31358.1"/>
    </source>
</evidence>
<gene>
    <name evidence="11" type="ORF">DWW18_17725</name>
    <name evidence="12" type="ORF">DWZ68_14235</name>
    <name evidence="10" type="ORF">I6J59_17685</name>
</gene>
<dbReference type="EMBL" id="QRPV01000022">
    <property type="protein sequence ID" value="RHM41392.1"/>
    <property type="molecule type" value="Genomic_DNA"/>
</dbReference>
<dbReference type="Pfam" id="PF07660">
    <property type="entry name" value="STN"/>
    <property type="match status" value="1"/>
</dbReference>
<keyword evidence="4 7" id="KW-0812">Transmembrane</keyword>
<dbReference type="InterPro" id="IPR008969">
    <property type="entry name" value="CarboxyPept-like_regulatory"/>
</dbReference>
<dbReference type="NCBIfam" id="TIGR04057">
    <property type="entry name" value="SusC_RagA_signa"/>
    <property type="match status" value="1"/>
</dbReference>
<dbReference type="Gene3D" id="2.40.170.20">
    <property type="entry name" value="TonB-dependent receptor, beta-barrel domain"/>
    <property type="match status" value="1"/>
</dbReference>
<evidence type="ECO:0000256" key="2">
    <source>
        <dbReference type="ARBA" id="ARBA00022448"/>
    </source>
</evidence>
<dbReference type="PROSITE" id="PS52016">
    <property type="entry name" value="TONB_DEPENDENT_REC_3"/>
    <property type="match status" value="1"/>
</dbReference>
<keyword evidence="6 7" id="KW-0998">Cell outer membrane</keyword>
<dbReference type="InterPro" id="IPR023997">
    <property type="entry name" value="TonB-dep_OMP_SusC/RagA_CS"/>
</dbReference>
<dbReference type="NCBIfam" id="TIGR04056">
    <property type="entry name" value="OMP_RagA_SusC"/>
    <property type="match status" value="1"/>
</dbReference>
<keyword evidence="5 7" id="KW-0472">Membrane</keyword>
<dbReference type="InterPro" id="IPR036942">
    <property type="entry name" value="Beta-barrel_TonB_sf"/>
</dbReference>
<dbReference type="RefSeq" id="WP_027201936.1">
    <property type="nucleotide sequence ID" value="NZ_CABJDM010000022.1"/>
</dbReference>
<dbReference type="GO" id="GO:0009279">
    <property type="term" value="C:cell outer membrane"/>
    <property type="evidence" value="ECO:0007669"/>
    <property type="project" value="UniProtKB-SubCell"/>
</dbReference>
<keyword evidence="2 7" id="KW-0813">Transport</keyword>